<dbReference type="NCBIfam" id="NF033894">
    <property type="entry name" value="Eex_IncN"/>
    <property type="match status" value="1"/>
</dbReference>
<accession>A0A7Y7XZF7</accession>
<sequence length="83" mass="8928">MRTFLTFVSLAAALSGCGDSKTHDVDWYKKHDVERTSVISSCSNSPGTLAISPNCVNAKQAEAQLANSRRGWLNPATTKTEGQ</sequence>
<comment type="caution">
    <text evidence="1">The sequence shown here is derived from an EMBL/GenBank/DDBJ whole genome shotgun (WGS) entry which is preliminary data.</text>
</comment>
<dbReference type="RefSeq" id="WP_083875461.1">
    <property type="nucleotide sequence ID" value="NZ_JACAQE010000004.1"/>
</dbReference>
<proteinExistence type="predicted"/>
<gene>
    <name evidence="1" type="ORF">HX845_13900</name>
</gene>
<dbReference type="AlphaFoldDB" id="A0A7Y7XZF7"/>
<dbReference type="PROSITE" id="PS51257">
    <property type="entry name" value="PROKAR_LIPOPROTEIN"/>
    <property type="match status" value="1"/>
</dbReference>
<dbReference type="InterPro" id="IPR047937">
    <property type="entry name" value="Eex_IncN-like"/>
</dbReference>
<evidence type="ECO:0000313" key="1">
    <source>
        <dbReference type="EMBL" id="NWC14751.1"/>
    </source>
</evidence>
<dbReference type="EMBL" id="JACAQE010000004">
    <property type="protein sequence ID" value="NWC14751.1"/>
    <property type="molecule type" value="Genomic_DNA"/>
</dbReference>
<dbReference type="Proteomes" id="UP000517547">
    <property type="component" value="Unassembled WGS sequence"/>
</dbReference>
<reference evidence="1 2" key="1">
    <citation type="submission" date="2020-04" db="EMBL/GenBank/DDBJ databases">
        <title>Molecular characterization of pseudomonads from Agaricus bisporus reveal novel blotch 2 pathogens in Western Europe.</title>
        <authorList>
            <person name="Taparia T."/>
            <person name="Krijger M."/>
            <person name="Haynes E."/>
            <person name="Elpinstone J.G."/>
            <person name="Noble R."/>
            <person name="Van Der Wolf J."/>
        </authorList>
    </citation>
    <scope>NUCLEOTIDE SEQUENCE [LARGE SCALE GENOMIC DNA]</scope>
    <source>
        <strain evidence="1 2">IPO3738</strain>
    </source>
</reference>
<evidence type="ECO:0000313" key="2">
    <source>
        <dbReference type="Proteomes" id="UP000517547"/>
    </source>
</evidence>
<protein>
    <submittedName>
        <fullName evidence="1">EexN family lipoprotein</fullName>
    </submittedName>
</protein>
<keyword evidence="1" id="KW-0449">Lipoprotein</keyword>
<organism evidence="1 2">
    <name type="scientific">Pseudomonas gingeri</name>
    <dbReference type="NCBI Taxonomy" id="117681"/>
    <lineage>
        <taxon>Bacteria</taxon>
        <taxon>Pseudomonadati</taxon>
        <taxon>Pseudomonadota</taxon>
        <taxon>Gammaproteobacteria</taxon>
        <taxon>Pseudomonadales</taxon>
        <taxon>Pseudomonadaceae</taxon>
        <taxon>Pseudomonas</taxon>
    </lineage>
</organism>
<name>A0A7Y7XZF7_9PSED</name>